<dbReference type="OrthoDB" id="4494979at2"/>
<dbReference type="GO" id="GO:0000287">
    <property type="term" value="F:magnesium ion binding"/>
    <property type="evidence" value="ECO:0007669"/>
    <property type="project" value="InterPro"/>
</dbReference>
<dbReference type="CDD" id="cd00568">
    <property type="entry name" value="TPP_enzymes"/>
    <property type="match status" value="1"/>
</dbReference>
<evidence type="ECO:0000256" key="2">
    <source>
        <dbReference type="ARBA" id="ARBA00023052"/>
    </source>
</evidence>
<dbReference type="GO" id="GO:0050660">
    <property type="term" value="F:flavin adenine dinucleotide binding"/>
    <property type="evidence" value="ECO:0007669"/>
    <property type="project" value="TreeGrafter"/>
</dbReference>
<gene>
    <name evidence="7" type="ordered locus">Clos_0886</name>
</gene>
<dbReference type="InterPro" id="IPR029061">
    <property type="entry name" value="THDP-binding"/>
</dbReference>
<dbReference type="KEGG" id="aoe:Clos_0886"/>
<evidence type="ECO:0000259" key="4">
    <source>
        <dbReference type="Pfam" id="PF00205"/>
    </source>
</evidence>
<dbReference type="CDD" id="cd07035">
    <property type="entry name" value="TPP_PYR_POX_like"/>
    <property type="match status" value="1"/>
</dbReference>
<evidence type="ECO:0000259" key="5">
    <source>
        <dbReference type="Pfam" id="PF02775"/>
    </source>
</evidence>
<proteinExistence type="inferred from homology"/>
<dbReference type="InterPro" id="IPR045229">
    <property type="entry name" value="TPP_enz"/>
</dbReference>
<evidence type="ECO:0000256" key="1">
    <source>
        <dbReference type="ARBA" id="ARBA00007812"/>
    </source>
</evidence>
<reference evidence="8" key="1">
    <citation type="submission" date="2007-10" db="EMBL/GenBank/DDBJ databases">
        <title>Complete genome of Alkaliphilus oremlandii OhILAs.</title>
        <authorList>
            <person name="Copeland A."/>
            <person name="Lucas S."/>
            <person name="Lapidus A."/>
            <person name="Barry K."/>
            <person name="Detter J.C."/>
            <person name="Glavina del Rio T."/>
            <person name="Hammon N."/>
            <person name="Israni S."/>
            <person name="Dalin E."/>
            <person name="Tice H."/>
            <person name="Pitluck S."/>
            <person name="Chain P."/>
            <person name="Malfatti S."/>
            <person name="Shin M."/>
            <person name="Vergez L."/>
            <person name="Schmutz J."/>
            <person name="Larimer F."/>
            <person name="Land M."/>
            <person name="Hauser L."/>
            <person name="Kyrpides N."/>
            <person name="Mikhailova N."/>
            <person name="Stolz J.F."/>
            <person name="Dawson A."/>
            <person name="Fisher E."/>
            <person name="Crable B."/>
            <person name="Perera E."/>
            <person name="Lisak J."/>
            <person name="Ranganathan M."/>
            <person name="Basu P."/>
            <person name="Richardson P."/>
        </authorList>
    </citation>
    <scope>NUCLEOTIDE SEQUENCE [LARGE SCALE GENOMIC DNA]</scope>
    <source>
        <strain evidence="8">OhILAs</strain>
    </source>
</reference>
<name>A8MEV4_ALKOO</name>
<dbReference type="Pfam" id="PF02776">
    <property type="entry name" value="TPP_enzyme_N"/>
    <property type="match status" value="1"/>
</dbReference>
<dbReference type="Proteomes" id="UP000000269">
    <property type="component" value="Chromosome"/>
</dbReference>
<dbReference type="Gene3D" id="3.40.50.1220">
    <property type="entry name" value="TPP-binding domain"/>
    <property type="match status" value="1"/>
</dbReference>
<dbReference type="GO" id="GO:0005948">
    <property type="term" value="C:acetolactate synthase complex"/>
    <property type="evidence" value="ECO:0007669"/>
    <property type="project" value="TreeGrafter"/>
</dbReference>
<dbReference type="HOGENOM" id="CLU_013748_3_1_9"/>
<keyword evidence="8" id="KW-1185">Reference proteome</keyword>
<dbReference type="InterPro" id="IPR012000">
    <property type="entry name" value="Thiamin_PyroP_enz_cen_dom"/>
</dbReference>
<dbReference type="GO" id="GO:0009097">
    <property type="term" value="P:isoleucine biosynthetic process"/>
    <property type="evidence" value="ECO:0007669"/>
    <property type="project" value="TreeGrafter"/>
</dbReference>
<dbReference type="InterPro" id="IPR012001">
    <property type="entry name" value="Thiamin_PyroP_enz_TPP-bd_dom"/>
</dbReference>
<dbReference type="Pfam" id="PF00205">
    <property type="entry name" value="TPP_enzyme_M"/>
    <property type="match status" value="1"/>
</dbReference>
<dbReference type="InterPro" id="IPR011766">
    <property type="entry name" value="TPP_enzyme_TPP-bd"/>
</dbReference>
<accession>A8MEV4</accession>
<dbReference type="InterPro" id="IPR029035">
    <property type="entry name" value="DHS-like_NAD/FAD-binding_dom"/>
</dbReference>
<dbReference type="PANTHER" id="PTHR18968:SF13">
    <property type="entry name" value="ACETOLACTATE SYNTHASE CATALYTIC SUBUNIT, MITOCHONDRIAL"/>
    <property type="match status" value="1"/>
</dbReference>
<dbReference type="SUPFAM" id="SSF52467">
    <property type="entry name" value="DHS-like NAD/FAD-binding domain"/>
    <property type="match status" value="1"/>
</dbReference>
<sequence length="541" mass="59797">MRISDAILEFLYRNGVTCSFGIPTAQVSAFNDGLNDYDIEYVIVKNEAAATFSAGRYADLKRDLGVCFIGGCVGVNNGINGIADAYRNKLPVVIFSSYVGSAVMGKNSLQELITTDITEPITKYSKTLFDEKTILEEVKNAIEIALTPPYGPVHISIPADIQVMDFEGEIPGKIDRKALMPQYDMDCLEKAVNTVRSSNSGVIMVGRGARGLSEEIKSLSEKLQWPIITTPNAKGLISDDFELNLGNYGWCTTDRAFDYIHHTKLDCILILGTSLGQMSTIVYNKALVADKTVIHIDWDANELNKIFPADIPVFSDLKTAVDRLNSEIEAREKKISIPKEANAPYIQNHTGLSLQLFMRKITDFVPENTCFIQDMGENMNFSFKYLSLKEHMDFQTSLNYACMGTAVGGALGSYMADPSKTYAVIVGDGSFFMNGMEILTAKEHCMPIIYFVINNSMLALVTHGSHAQYGRCLKGACTYERVSIAEMSKAMGINAVQITSLDELATLEEQFKNLSNKPFVVEIITDGSETCMDNSRWNKSE</sequence>
<dbReference type="GO" id="GO:0003984">
    <property type="term" value="F:acetolactate synthase activity"/>
    <property type="evidence" value="ECO:0007669"/>
    <property type="project" value="TreeGrafter"/>
</dbReference>
<keyword evidence="2 3" id="KW-0786">Thiamine pyrophosphate</keyword>
<dbReference type="eggNOG" id="COG0028">
    <property type="taxonomic scope" value="Bacteria"/>
</dbReference>
<protein>
    <submittedName>
        <fullName evidence="7">Thiamine pyrophosphate protein central region</fullName>
    </submittedName>
</protein>
<evidence type="ECO:0000313" key="8">
    <source>
        <dbReference type="Proteomes" id="UP000000269"/>
    </source>
</evidence>
<dbReference type="RefSeq" id="WP_012158745.1">
    <property type="nucleotide sequence ID" value="NC_009922.1"/>
</dbReference>
<evidence type="ECO:0000256" key="3">
    <source>
        <dbReference type="RuleBase" id="RU362132"/>
    </source>
</evidence>
<dbReference type="GO" id="GO:0009099">
    <property type="term" value="P:L-valine biosynthetic process"/>
    <property type="evidence" value="ECO:0007669"/>
    <property type="project" value="TreeGrafter"/>
</dbReference>
<dbReference type="STRING" id="350688.Clos_0886"/>
<feature type="domain" description="Thiamine pyrophosphate enzyme TPP-binding" evidence="5">
    <location>
        <begin position="374"/>
        <end position="523"/>
    </location>
</feature>
<dbReference type="EMBL" id="CP000853">
    <property type="protein sequence ID" value="ABW18433.1"/>
    <property type="molecule type" value="Genomic_DNA"/>
</dbReference>
<dbReference type="Gene3D" id="3.40.50.970">
    <property type="match status" value="2"/>
</dbReference>
<dbReference type="AlphaFoldDB" id="A8MEV4"/>
<comment type="similarity">
    <text evidence="1 3">Belongs to the TPP enzyme family.</text>
</comment>
<dbReference type="PANTHER" id="PTHR18968">
    <property type="entry name" value="THIAMINE PYROPHOSPHATE ENZYMES"/>
    <property type="match status" value="1"/>
</dbReference>
<feature type="domain" description="Thiamine pyrophosphate enzyme central" evidence="4">
    <location>
        <begin position="188"/>
        <end position="324"/>
    </location>
</feature>
<dbReference type="Pfam" id="PF02775">
    <property type="entry name" value="TPP_enzyme_C"/>
    <property type="match status" value="1"/>
</dbReference>
<organism evidence="7 8">
    <name type="scientific">Alkaliphilus oremlandii (strain OhILAs)</name>
    <name type="common">Clostridium oremlandii (strain OhILAs)</name>
    <dbReference type="NCBI Taxonomy" id="350688"/>
    <lineage>
        <taxon>Bacteria</taxon>
        <taxon>Bacillati</taxon>
        <taxon>Bacillota</taxon>
        <taxon>Clostridia</taxon>
        <taxon>Peptostreptococcales</taxon>
        <taxon>Natronincolaceae</taxon>
        <taxon>Alkaliphilus</taxon>
    </lineage>
</organism>
<feature type="domain" description="Thiamine pyrophosphate enzyme N-terminal TPP-binding" evidence="6">
    <location>
        <begin position="1"/>
        <end position="112"/>
    </location>
</feature>
<dbReference type="GO" id="GO:0030976">
    <property type="term" value="F:thiamine pyrophosphate binding"/>
    <property type="evidence" value="ECO:0007669"/>
    <property type="project" value="InterPro"/>
</dbReference>
<evidence type="ECO:0000259" key="6">
    <source>
        <dbReference type="Pfam" id="PF02776"/>
    </source>
</evidence>
<evidence type="ECO:0000313" key="7">
    <source>
        <dbReference type="EMBL" id="ABW18433.1"/>
    </source>
</evidence>
<dbReference type="SUPFAM" id="SSF52518">
    <property type="entry name" value="Thiamin diphosphate-binding fold (THDP-binding)"/>
    <property type="match status" value="2"/>
</dbReference>